<feature type="repeat" description="TPR" evidence="1">
    <location>
        <begin position="45"/>
        <end position="78"/>
    </location>
</feature>
<dbReference type="InterPro" id="IPR039884">
    <property type="entry name" value="R3HC1/R3HCL"/>
</dbReference>
<keyword evidence="1" id="KW-0802">TPR repeat</keyword>
<feature type="compositionally biased region" description="Acidic residues" evidence="2">
    <location>
        <begin position="81"/>
        <end position="100"/>
    </location>
</feature>
<evidence type="ECO:0000256" key="1">
    <source>
        <dbReference type="PROSITE-ProRule" id="PRU00339"/>
    </source>
</evidence>
<dbReference type="PROSITE" id="PS50005">
    <property type="entry name" value="TPR"/>
    <property type="match status" value="1"/>
</dbReference>
<evidence type="ECO:0000256" key="2">
    <source>
        <dbReference type="SAM" id="MobiDB-lite"/>
    </source>
</evidence>
<feature type="compositionally biased region" description="Basic and acidic residues" evidence="2">
    <location>
        <begin position="111"/>
        <end position="120"/>
    </location>
</feature>
<dbReference type="PANTHER" id="PTHR21678:SF0">
    <property type="entry name" value="C3H1-TYPE DOMAIN-CONTAINING PROTEIN"/>
    <property type="match status" value="1"/>
</dbReference>
<gene>
    <name evidence="3" type="ORF">TSPGSL018_25923</name>
</gene>
<feature type="compositionally biased region" description="Basic and acidic residues" evidence="2">
    <location>
        <begin position="286"/>
        <end position="306"/>
    </location>
</feature>
<feature type="region of interest" description="Disordered" evidence="2">
    <location>
        <begin position="240"/>
        <end position="266"/>
    </location>
</feature>
<sequence>MMMALPVEEICEQVCTLLETESAGKAEKVLLQRLAEGDLTGSEKALLLSELGNVRVKLGRTDEAWQTFQEALRSQSGDRDEGAEDEGPAEPEEDDWENAWEESLSQLTISRRADGERQRSGEPSAAPTARRPGPPPGNPPARREAEGSRRSRAGASAKAGAPQGRTCEHVLEVYNLPVSSVLIDVERFVEGFHEPRFEAKPVVRPIDEYHALAVFSTPAQAREALAESREIGFPMRPFSEASAQAQSVPDSELEPPTSRPKTTSSVARRLLGSALGIDLADRAADRELRDRRRAKKDAEKAKRDALEAAWDD</sequence>
<dbReference type="PANTHER" id="PTHR21678">
    <property type="entry name" value="GROWTH INHIBITION AND DIFFERENTIATION RELATED PROTEIN 88"/>
    <property type="match status" value="1"/>
</dbReference>
<dbReference type="AlphaFoldDB" id="A0A061QLL0"/>
<evidence type="ECO:0000313" key="3">
    <source>
        <dbReference type="EMBL" id="JAC61547.1"/>
    </source>
</evidence>
<feature type="region of interest" description="Disordered" evidence="2">
    <location>
        <begin position="286"/>
        <end position="312"/>
    </location>
</feature>
<reference evidence="3" key="1">
    <citation type="submission" date="2014-05" db="EMBL/GenBank/DDBJ databases">
        <title>The transcriptome of the halophilic microalga Tetraselmis sp. GSL018 isolated from the Great Salt Lake, Utah.</title>
        <authorList>
            <person name="Jinkerson R.E."/>
            <person name="D'Adamo S."/>
            <person name="Posewitz M.C."/>
        </authorList>
    </citation>
    <scope>NUCLEOTIDE SEQUENCE</scope>
    <source>
        <strain evidence="3">GSL018</strain>
    </source>
</reference>
<feature type="region of interest" description="Disordered" evidence="2">
    <location>
        <begin position="71"/>
        <end position="164"/>
    </location>
</feature>
<name>A0A061QLL0_9CHLO</name>
<protein>
    <submittedName>
        <fullName evidence="3">Uncharacterized protein</fullName>
    </submittedName>
</protein>
<organism evidence="3">
    <name type="scientific">Tetraselmis sp. GSL018</name>
    <dbReference type="NCBI Taxonomy" id="582737"/>
    <lineage>
        <taxon>Eukaryota</taxon>
        <taxon>Viridiplantae</taxon>
        <taxon>Chlorophyta</taxon>
        <taxon>core chlorophytes</taxon>
        <taxon>Chlorodendrophyceae</taxon>
        <taxon>Chlorodendrales</taxon>
        <taxon>Chlorodendraceae</taxon>
        <taxon>Tetraselmis</taxon>
    </lineage>
</organism>
<dbReference type="InterPro" id="IPR019734">
    <property type="entry name" value="TPR_rpt"/>
</dbReference>
<dbReference type="EMBL" id="GBEZ01025554">
    <property type="protein sequence ID" value="JAC61547.1"/>
    <property type="molecule type" value="Transcribed_RNA"/>
</dbReference>
<accession>A0A061QLL0</accession>
<proteinExistence type="predicted"/>